<evidence type="ECO:0000259" key="3">
    <source>
        <dbReference type="Pfam" id="PF13843"/>
    </source>
</evidence>
<reference evidence="4" key="2">
    <citation type="submission" date="2015-06" db="UniProtKB">
        <authorList>
            <consortium name="EnsemblProtists"/>
        </authorList>
    </citation>
    <scope>IDENTIFICATION</scope>
    <source>
        <strain evidence="4">Pr102</strain>
    </source>
</reference>
<dbReference type="eggNOG" id="ENOG502T1XG">
    <property type="taxonomic scope" value="Eukaryota"/>
</dbReference>
<dbReference type="Pfam" id="PF13843">
    <property type="entry name" value="DDE_Tnp_1_7"/>
    <property type="match status" value="1"/>
</dbReference>
<dbReference type="PANTHER" id="PTHR46599">
    <property type="entry name" value="PIGGYBAC TRANSPOSABLE ELEMENT-DERIVED PROTEIN 4"/>
    <property type="match status" value="1"/>
</dbReference>
<organism evidence="4 5">
    <name type="scientific">Phytophthora ramorum</name>
    <name type="common">Sudden oak death agent</name>
    <dbReference type="NCBI Taxonomy" id="164328"/>
    <lineage>
        <taxon>Eukaryota</taxon>
        <taxon>Sar</taxon>
        <taxon>Stramenopiles</taxon>
        <taxon>Oomycota</taxon>
        <taxon>Peronosporomycetes</taxon>
        <taxon>Peronosporales</taxon>
        <taxon>Peronosporaceae</taxon>
        <taxon>Phytophthora</taxon>
    </lineage>
</organism>
<dbReference type="HOGENOM" id="CLU_013012_0_1_1"/>
<keyword evidence="5" id="KW-1185">Reference proteome</keyword>
<dbReference type="InterPro" id="IPR032718">
    <property type="entry name" value="PGBD4_Znf_C"/>
</dbReference>
<dbReference type="EnsemblProtists" id="Phyra83599">
    <property type="protein sequence ID" value="Phyra83599"/>
    <property type="gene ID" value="Phyra83599"/>
</dbReference>
<evidence type="ECO:0000313" key="5">
    <source>
        <dbReference type="Proteomes" id="UP000005238"/>
    </source>
</evidence>
<protein>
    <recommendedName>
        <fullName evidence="6">PiggyBac transposable element-derived protein domain-containing protein</fullName>
    </recommendedName>
</protein>
<dbReference type="InterPro" id="IPR029526">
    <property type="entry name" value="PGBD"/>
</dbReference>
<dbReference type="Proteomes" id="UP000005238">
    <property type="component" value="Unassembled WGS sequence"/>
</dbReference>
<feature type="domain" description="PiggyBac transposable element-derived protein" evidence="3">
    <location>
        <begin position="4"/>
        <end position="93"/>
    </location>
</feature>
<feature type="region of interest" description="Disordered" evidence="1">
    <location>
        <begin position="236"/>
        <end position="256"/>
    </location>
</feature>
<dbReference type="EMBL" id="DS566089">
    <property type="status" value="NOT_ANNOTATED_CDS"/>
    <property type="molecule type" value="Genomic_DNA"/>
</dbReference>
<feature type="domain" description="PiggyBac transposable element-derived protein 4 C-terminal zinc-finger" evidence="2">
    <location>
        <begin position="153"/>
        <end position="215"/>
    </location>
</feature>
<evidence type="ECO:0008006" key="6">
    <source>
        <dbReference type="Google" id="ProtNLM"/>
    </source>
</evidence>
<accession>H3H0C5</accession>
<dbReference type="AlphaFoldDB" id="H3H0C5"/>
<name>H3H0C5_PHYRM</name>
<dbReference type="InParanoid" id="H3H0C5"/>
<dbReference type="PANTHER" id="PTHR46599:SF3">
    <property type="entry name" value="PIGGYBAC TRANSPOSABLE ELEMENT-DERIVED PROTEIN 4"/>
    <property type="match status" value="1"/>
</dbReference>
<proteinExistence type="predicted"/>
<sequence>MAAICWWDSKPVHFLSVGGNLTLDRVARREKTGEQNEVTCPKVIKDYHRFMGGVDVHNHLRLQRYSVQCSITFRKYYKSLFLGLVDLAITNGYIVHRIYCNKRNMKAMTHVQYMCKLYMQLIELKAEDMYEGNTFQAGAEWHVPKQGDDWREHSRQRKRVQKNCKVCTILNSDGKRGATTTYFCDGCNFPGPIYLCMKPKWPVKTAIMSCWENWHSEYKNGKEIPANKMGKIRVRATKAAASPGTSPAKRHRKDIE</sequence>
<dbReference type="OMA" id="KINAMTH"/>
<dbReference type="Pfam" id="PF13842">
    <property type="entry name" value="zf-Tnp_2"/>
    <property type="match status" value="1"/>
</dbReference>
<evidence type="ECO:0000313" key="4">
    <source>
        <dbReference type="EnsemblProtists" id="Phyra83599"/>
    </source>
</evidence>
<evidence type="ECO:0000256" key="1">
    <source>
        <dbReference type="SAM" id="MobiDB-lite"/>
    </source>
</evidence>
<evidence type="ECO:0000259" key="2">
    <source>
        <dbReference type="Pfam" id="PF13842"/>
    </source>
</evidence>
<reference evidence="5" key="1">
    <citation type="journal article" date="2006" name="Science">
        <title>Phytophthora genome sequences uncover evolutionary origins and mechanisms of pathogenesis.</title>
        <authorList>
            <person name="Tyler B.M."/>
            <person name="Tripathy S."/>
            <person name="Zhang X."/>
            <person name="Dehal P."/>
            <person name="Jiang R.H."/>
            <person name="Aerts A."/>
            <person name="Arredondo F.D."/>
            <person name="Baxter L."/>
            <person name="Bensasson D."/>
            <person name="Beynon J.L."/>
            <person name="Chapman J."/>
            <person name="Damasceno C.M."/>
            <person name="Dorrance A.E."/>
            <person name="Dou D."/>
            <person name="Dickerman A.W."/>
            <person name="Dubchak I.L."/>
            <person name="Garbelotto M."/>
            <person name="Gijzen M."/>
            <person name="Gordon S.G."/>
            <person name="Govers F."/>
            <person name="Grunwald N.J."/>
            <person name="Huang W."/>
            <person name="Ivors K.L."/>
            <person name="Jones R.W."/>
            <person name="Kamoun S."/>
            <person name="Krampis K."/>
            <person name="Lamour K.H."/>
            <person name="Lee M.K."/>
            <person name="McDonald W.H."/>
            <person name="Medina M."/>
            <person name="Meijer H.J."/>
            <person name="Nordberg E.K."/>
            <person name="Maclean D.J."/>
            <person name="Ospina-Giraldo M.D."/>
            <person name="Morris P.F."/>
            <person name="Phuntumart V."/>
            <person name="Putnam N.H."/>
            <person name="Rash S."/>
            <person name="Rose J.K."/>
            <person name="Sakihama Y."/>
            <person name="Salamov A.A."/>
            <person name="Savidor A."/>
            <person name="Scheuring C.F."/>
            <person name="Smith B.M."/>
            <person name="Sobral B.W."/>
            <person name="Terry A."/>
            <person name="Torto-Alalibo T.A."/>
            <person name="Win J."/>
            <person name="Xu Z."/>
            <person name="Zhang H."/>
            <person name="Grigoriev I.V."/>
            <person name="Rokhsar D.S."/>
            <person name="Boore J.L."/>
        </authorList>
    </citation>
    <scope>NUCLEOTIDE SEQUENCE [LARGE SCALE GENOMIC DNA]</scope>
    <source>
        <strain evidence="5">Pr102</strain>
    </source>
</reference>